<keyword evidence="2" id="KW-1185">Reference proteome</keyword>
<dbReference type="EMBL" id="CAJJDN010000116">
    <property type="protein sequence ID" value="CAD8118090.1"/>
    <property type="molecule type" value="Genomic_DNA"/>
</dbReference>
<proteinExistence type="predicted"/>
<gene>
    <name evidence="1" type="ORF">PSON_ATCC_30995.1.T1160030</name>
</gene>
<sequence>MITEKSTLVFSEKNIHQQPITGISASKQNDNLFLTISEDSTMRLYDLRLQSSVKLFNMGKVDECQTANCLLSDTQVYGARNNEIQLFDIRQDIIIKACNQKSENVSEINQITFDPQQQLISANFDSGSTSIFDRQLNHRSTLKEGHDNICFSGDFIQDDGEQLYVSTGFDYKIILWDYSHYHQIQEQPILQQESKAKILFKFDLSTIHQQYAPLTVSPPVIYSAISKDNMILISTETGQVYCFKVQQLKRKKNKKPPIPEFVIDAHQSKVMRSAYLNDKIITISNDQTFAIWNQNVQVLRAKIKNKPNWIETIGNNTVLVSDISNKLSIFEIV</sequence>
<dbReference type="Proteomes" id="UP000692954">
    <property type="component" value="Unassembled WGS sequence"/>
</dbReference>
<name>A0A8S1QU99_9CILI</name>
<dbReference type="SMART" id="SM00320">
    <property type="entry name" value="WD40"/>
    <property type="match status" value="3"/>
</dbReference>
<dbReference type="InterPro" id="IPR042453">
    <property type="entry name" value="WDR53"/>
</dbReference>
<comment type="caution">
    <text evidence="1">The sequence shown here is derived from an EMBL/GenBank/DDBJ whole genome shotgun (WGS) entry which is preliminary data.</text>
</comment>
<reference evidence="1" key="1">
    <citation type="submission" date="2021-01" db="EMBL/GenBank/DDBJ databases">
        <authorList>
            <consortium name="Genoscope - CEA"/>
            <person name="William W."/>
        </authorList>
    </citation>
    <scope>NUCLEOTIDE SEQUENCE</scope>
</reference>
<accession>A0A8S1QU99</accession>
<evidence type="ECO:0000313" key="2">
    <source>
        <dbReference type="Proteomes" id="UP000692954"/>
    </source>
</evidence>
<protein>
    <submittedName>
        <fullName evidence="1">Uncharacterized protein</fullName>
    </submittedName>
</protein>
<evidence type="ECO:0000313" key="1">
    <source>
        <dbReference type="EMBL" id="CAD8118090.1"/>
    </source>
</evidence>
<dbReference type="OrthoDB" id="2161379at2759"/>
<organism evidence="1 2">
    <name type="scientific">Paramecium sonneborni</name>
    <dbReference type="NCBI Taxonomy" id="65129"/>
    <lineage>
        <taxon>Eukaryota</taxon>
        <taxon>Sar</taxon>
        <taxon>Alveolata</taxon>
        <taxon>Ciliophora</taxon>
        <taxon>Intramacronucleata</taxon>
        <taxon>Oligohymenophorea</taxon>
        <taxon>Peniculida</taxon>
        <taxon>Parameciidae</taxon>
        <taxon>Paramecium</taxon>
    </lineage>
</organism>
<dbReference type="InterPro" id="IPR001680">
    <property type="entry name" value="WD40_rpt"/>
</dbReference>
<dbReference type="AlphaFoldDB" id="A0A8S1QU99"/>
<dbReference type="PANTHER" id="PTHR44666">
    <property type="entry name" value="WD REPEAT-CONTAINING PROTEIN 53"/>
    <property type="match status" value="1"/>
</dbReference>
<dbReference type="PANTHER" id="PTHR44666:SF1">
    <property type="entry name" value="WD REPEAT-CONTAINING PROTEIN 53"/>
    <property type="match status" value="1"/>
</dbReference>